<name>A0A398E345_9BACT</name>
<feature type="compositionally biased region" description="Basic and acidic residues" evidence="1">
    <location>
        <begin position="94"/>
        <end position="103"/>
    </location>
</feature>
<gene>
    <name evidence="2" type="ORF">SMC1_03610</name>
</gene>
<proteinExistence type="predicted"/>
<feature type="region of interest" description="Disordered" evidence="1">
    <location>
        <begin position="81"/>
        <end position="117"/>
    </location>
</feature>
<comment type="caution">
    <text evidence="2">The sequence shown here is derived from an EMBL/GenBank/DDBJ whole genome shotgun (WGS) entry which is preliminary data.</text>
</comment>
<dbReference type="InterPro" id="IPR023296">
    <property type="entry name" value="Glyco_hydro_beta-prop_sf"/>
</dbReference>
<dbReference type="OrthoDB" id="9801455at2"/>
<organism evidence="2 3">
    <name type="scientific">Candidatus Cryosericum septentrionale</name>
    <dbReference type="NCBI Taxonomy" id="2290913"/>
    <lineage>
        <taxon>Bacteria</taxon>
        <taxon>Pseudomonadati</taxon>
        <taxon>Caldisericota/Cryosericota group</taxon>
        <taxon>Candidatus Cryosericota</taxon>
        <taxon>Candidatus Cryosericia</taxon>
        <taxon>Candidatus Cryosericales</taxon>
        <taxon>Candidatus Cryosericaceae</taxon>
        <taxon>Candidatus Cryosericum</taxon>
    </lineage>
</organism>
<dbReference type="SUPFAM" id="SSF75005">
    <property type="entry name" value="Arabinanase/levansucrase/invertase"/>
    <property type="match status" value="1"/>
</dbReference>
<keyword evidence="3" id="KW-1185">Reference proteome</keyword>
<dbReference type="Gene3D" id="2.115.10.20">
    <property type="entry name" value="Glycosyl hydrolase domain, family 43"/>
    <property type="match status" value="1"/>
</dbReference>
<accession>A0A398E345</accession>
<dbReference type="PANTHER" id="PTHR43301">
    <property type="entry name" value="ARABINAN ENDO-1,5-ALPHA-L-ARABINOSIDASE"/>
    <property type="match status" value="1"/>
</dbReference>
<evidence type="ECO:0000313" key="2">
    <source>
        <dbReference type="EMBL" id="RIE17051.1"/>
    </source>
</evidence>
<dbReference type="AlphaFoldDB" id="A0A398E345"/>
<dbReference type="EMBL" id="QXIY01000015">
    <property type="protein sequence ID" value="RIE17051.1"/>
    <property type="molecule type" value="Genomic_DNA"/>
</dbReference>
<dbReference type="InterPro" id="IPR050727">
    <property type="entry name" value="GH43_arabinanases"/>
</dbReference>
<reference evidence="2 3" key="1">
    <citation type="submission" date="2018-09" db="EMBL/GenBank/DDBJ databases">
        <title>Discovery and Ecogenomic Context for Candidatus Cryosericales, a Global Caldiserica Order Active in Thawing Permafrost.</title>
        <authorList>
            <person name="Martinez M.A."/>
            <person name="Woodcroft B.J."/>
            <person name="Ignacio Espinoza J.C."/>
            <person name="Zayed A."/>
            <person name="Singleton C.M."/>
            <person name="Boyd J."/>
            <person name="Li Y.-F."/>
            <person name="Purvine S."/>
            <person name="Maughan H."/>
            <person name="Hodgkins S.B."/>
            <person name="Anderson D."/>
            <person name="Sederholm M."/>
            <person name="Temperton B."/>
            <person name="Saleska S.R."/>
            <person name="Tyson G.W."/>
            <person name="Rich V.I."/>
        </authorList>
    </citation>
    <scope>NUCLEOTIDE SEQUENCE [LARGE SCALE GENOMIC DNA]</scope>
    <source>
        <strain evidence="2 3">SMC1</strain>
    </source>
</reference>
<dbReference type="PANTHER" id="PTHR43301:SF3">
    <property type="entry name" value="ARABINAN ENDO-1,5-ALPHA-L-ARABINOSIDASE A-RELATED"/>
    <property type="match status" value="1"/>
</dbReference>
<sequence>MNFGKDTGQRLRPLIYPYIIYRNGYYYLFVPFDFCCRGIHSTYKIMVGRSWNITGQYVDKNGIDMIEGGGSSCRNAVPWHLDKSVSGGRNGKSRSAERDEALRQGHRGQQHVPASGG</sequence>
<evidence type="ECO:0000256" key="1">
    <source>
        <dbReference type="SAM" id="MobiDB-lite"/>
    </source>
</evidence>
<dbReference type="Proteomes" id="UP000266113">
    <property type="component" value="Unassembled WGS sequence"/>
</dbReference>
<evidence type="ECO:0000313" key="3">
    <source>
        <dbReference type="Proteomes" id="UP000266113"/>
    </source>
</evidence>
<protein>
    <submittedName>
        <fullName evidence="2">Uncharacterized protein</fullName>
    </submittedName>
</protein>